<dbReference type="OrthoDB" id="5181741at2"/>
<name>A0A1I5H2W0_9ACTN</name>
<sequence>MAGPITDQVDLGYRTLRVTWRQRWRLRWYARADRRAGLPVGLDAGSTPVLHELVVQFGDACERERTRYLADVDNLVVRLGQLEARLSSLEGALVRQADEVRRCAQPPGEEWLAMRYPNEDAMSPSATRERRAVAHRRQLDRARAAQAELQEQLDQALAEQADLRARLRAKADVARSRVVRLSQFTNRQAAIYRRALIRRHPEREELVRRWSTDLARPPAWAATDPILPTTEPSGVPA</sequence>
<reference evidence="3" key="1">
    <citation type="submission" date="2016-10" db="EMBL/GenBank/DDBJ databases">
        <authorList>
            <person name="Varghese N."/>
            <person name="Submissions S."/>
        </authorList>
    </citation>
    <scope>NUCLEOTIDE SEQUENCE [LARGE SCALE GENOMIC DNA]</scope>
    <source>
        <strain evidence="3">DSM 43161</strain>
    </source>
</reference>
<gene>
    <name evidence="2" type="ORF">SAMN05660359_03374</name>
</gene>
<organism evidence="2 3">
    <name type="scientific">Geodermatophilus obscurus</name>
    <dbReference type="NCBI Taxonomy" id="1861"/>
    <lineage>
        <taxon>Bacteria</taxon>
        <taxon>Bacillati</taxon>
        <taxon>Actinomycetota</taxon>
        <taxon>Actinomycetes</taxon>
        <taxon>Geodermatophilales</taxon>
        <taxon>Geodermatophilaceae</taxon>
        <taxon>Geodermatophilus</taxon>
    </lineage>
</organism>
<evidence type="ECO:0000256" key="1">
    <source>
        <dbReference type="SAM" id="Coils"/>
    </source>
</evidence>
<proteinExistence type="predicted"/>
<feature type="coiled-coil region" evidence="1">
    <location>
        <begin position="132"/>
        <end position="166"/>
    </location>
</feature>
<dbReference type="RefSeq" id="WP_075014680.1">
    <property type="nucleotide sequence ID" value="NZ_FOWE01000008.1"/>
</dbReference>
<keyword evidence="1" id="KW-0175">Coiled coil</keyword>
<dbReference type="AlphaFoldDB" id="A0A1I5H2W0"/>
<evidence type="ECO:0000313" key="3">
    <source>
        <dbReference type="Proteomes" id="UP000183642"/>
    </source>
</evidence>
<dbReference type="EMBL" id="FOWE01000008">
    <property type="protein sequence ID" value="SFO42624.1"/>
    <property type="molecule type" value="Genomic_DNA"/>
</dbReference>
<accession>A0A1I5H2W0</accession>
<feature type="coiled-coil region" evidence="1">
    <location>
        <begin position="72"/>
        <end position="99"/>
    </location>
</feature>
<dbReference type="Proteomes" id="UP000183642">
    <property type="component" value="Unassembled WGS sequence"/>
</dbReference>
<protein>
    <submittedName>
        <fullName evidence="2">Uncharacterized protein</fullName>
    </submittedName>
</protein>
<keyword evidence="3" id="KW-1185">Reference proteome</keyword>
<evidence type="ECO:0000313" key="2">
    <source>
        <dbReference type="EMBL" id="SFO42624.1"/>
    </source>
</evidence>